<dbReference type="Pfam" id="PF09838">
    <property type="entry name" value="DUF2065"/>
    <property type="match status" value="1"/>
</dbReference>
<evidence type="ECO:0008006" key="4">
    <source>
        <dbReference type="Google" id="ProtNLM"/>
    </source>
</evidence>
<dbReference type="STRING" id="1121391.SAMN02745206_00646"/>
<keyword evidence="1" id="KW-1133">Transmembrane helix</keyword>
<keyword evidence="1" id="KW-0472">Membrane</keyword>
<dbReference type="Proteomes" id="UP000184076">
    <property type="component" value="Unassembled WGS sequence"/>
</dbReference>
<dbReference type="InterPro" id="IPR019201">
    <property type="entry name" value="DUF2065"/>
</dbReference>
<keyword evidence="1" id="KW-0812">Transmembrane</keyword>
<feature type="transmembrane region" description="Helical" evidence="1">
    <location>
        <begin position="42"/>
        <end position="59"/>
    </location>
</feature>
<gene>
    <name evidence="2" type="ORF">SAMN02745206_00646</name>
</gene>
<organism evidence="2 3">
    <name type="scientific">Desulfacinum infernum DSM 9756</name>
    <dbReference type="NCBI Taxonomy" id="1121391"/>
    <lineage>
        <taxon>Bacteria</taxon>
        <taxon>Pseudomonadati</taxon>
        <taxon>Thermodesulfobacteriota</taxon>
        <taxon>Syntrophobacteria</taxon>
        <taxon>Syntrophobacterales</taxon>
        <taxon>Syntrophobacteraceae</taxon>
        <taxon>Desulfacinum</taxon>
    </lineage>
</organism>
<dbReference type="RefSeq" id="WP_073036905.1">
    <property type="nucleotide sequence ID" value="NZ_FQVB01000006.1"/>
</dbReference>
<dbReference type="EMBL" id="FQVB01000006">
    <property type="protein sequence ID" value="SHE67584.1"/>
    <property type="molecule type" value="Genomic_DNA"/>
</dbReference>
<dbReference type="OrthoDB" id="9815199at2"/>
<evidence type="ECO:0000313" key="3">
    <source>
        <dbReference type="Proteomes" id="UP000184076"/>
    </source>
</evidence>
<accession>A0A1M4VEZ8</accession>
<dbReference type="PANTHER" id="PTHR38602:SF1">
    <property type="entry name" value="INNER MEMBRANE PROTEIN"/>
    <property type="match status" value="1"/>
</dbReference>
<keyword evidence="3" id="KW-1185">Reference proteome</keyword>
<dbReference type="PANTHER" id="PTHR38602">
    <property type="entry name" value="INNER MEMBRANE PROTEIN-RELATED"/>
    <property type="match status" value="1"/>
</dbReference>
<proteinExistence type="predicted"/>
<reference evidence="3" key="1">
    <citation type="submission" date="2016-11" db="EMBL/GenBank/DDBJ databases">
        <authorList>
            <person name="Varghese N."/>
            <person name="Submissions S."/>
        </authorList>
    </citation>
    <scope>NUCLEOTIDE SEQUENCE [LARGE SCALE GENOMIC DNA]</scope>
    <source>
        <strain evidence="3">DSM 9756</strain>
    </source>
</reference>
<dbReference type="AlphaFoldDB" id="A0A1M4VEZ8"/>
<name>A0A1M4VEZ8_9BACT</name>
<sequence length="65" mass="7240">MDYLLTALGLVCFLEGLPYAAFPDRIKQWLEHIAKLPSDQLRFWGGALMAVGLGLVYLGRRYGGP</sequence>
<protein>
    <recommendedName>
        <fullName evidence="4">DUF2065 domain-containing protein</fullName>
    </recommendedName>
</protein>
<evidence type="ECO:0000313" key="2">
    <source>
        <dbReference type="EMBL" id="SHE67584.1"/>
    </source>
</evidence>
<evidence type="ECO:0000256" key="1">
    <source>
        <dbReference type="SAM" id="Phobius"/>
    </source>
</evidence>